<evidence type="ECO:0000313" key="2">
    <source>
        <dbReference type="EMBL" id="KAF4331735.1"/>
    </source>
</evidence>
<reference evidence="2" key="2">
    <citation type="submission" date="2020-02" db="EMBL/GenBank/DDBJ databases">
        <title>Identification and distribution of gene clusters putatively required for synthesis of sphingolipid metabolism inhibitors in phylogenetically diverse species of the filamentous fungus Fusarium.</title>
        <authorList>
            <person name="Kim H.-S."/>
            <person name="Busman M."/>
            <person name="Brown D.W."/>
            <person name="Divon H."/>
            <person name="Uhlig S."/>
            <person name="Proctor R.H."/>
        </authorList>
    </citation>
    <scope>NUCLEOTIDE SEQUENCE</scope>
    <source>
        <strain evidence="2">NRRL 25174</strain>
    </source>
</reference>
<keyword evidence="3" id="KW-1185">Reference proteome</keyword>
<gene>
    <name evidence="2" type="ORF">FBEOM_14497</name>
</gene>
<dbReference type="OrthoDB" id="5415471at2759"/>
<sequence length="184" mass="20556">MALELLFKNLDTNDLASLQPGSFAAKPKAPQPVDEGDATTAKSASAGAAAFPTYRTHVKIFQFSTGDDIGDSSELEGFIQFPNFKRNFASNLPNETSFRSENGGFGRLVADTAIDTAFTPANFRVYWYEQDDSSANDIIIDKSMDWSVPANLKFADGRAWSQEWWNRDDIAYKAYVWWQVTPLM</sequence>
<evidence type="ECO:0000256" key="1">
    <source>
        <dbReference type="SAM" id="MobiDB-lite"/>
    </source>
</evidence>
<protein>
    <submittedName>
        <fullName evidence="2">Uncharacterized protein</fullName>
    </submittedName>
</protein>
<reference evidence="2" key="1">
    <citation type="journal article" date="2017" name="Mycologia">
        <title>Fusarium algeriense, sp. nov., a novel toxigenic crown rot pathogen of durum wheat from Algeria is nested in the Fusarium burgessii species complex.</title>
        <authorList>
            <person name="Laraba I."/>
            <person name="Keddad A."/>
            <person name="Boureghda H."/>
            <person name="Abdallah N."/>
            <person name="Vaughan M.M."/>
            <person name="Proctor R.H."/>
            <person name="Busman M."/>
            <person name="O'Donnell K."/>
        </authorList>
    </citation>
    <scope>NUCLEOTIDE SEQUENCE</scope>
    <source>
        <strain evidence="2">NRRL 25174</strain>
    </source>
</reference>
<dbReference type="Proteomes" id="UP000730481">
    <property type="component" value="Unassembled WGS sequence"/>
</dbReference>
<organism evidence="2 3">
    <name type="scientific">Fusarium beomiforme</name>
    <dbReference type="NCBI Taxonomy" id="44412"/>
    <lineage>
        <taxon>Eukaryota</taxon>
        <taxon>Fungi</taxon>
        <taxon>Dikarya</taxon>
        <taxon>Ascomycota</taxon>
        <taxon>Pezizomycotina</taxon>
        <taxon>Sordariomycetes</taxon>
        <taxon>Hypocreomycetidae</taxon>
        <taxon>Hypocreales</taxon>
        <taxon>Nectriaceae</taxon>
        <taxon>Fusarium</taxon>
        <taxon>Fusarium burgessii species complex</taxon>
    </lineage>
</organism>
<dbReference type="EMBL" id="PVQB02001453">
    <property type="protein sequence ID" value="KAF4331735.1"/>
    <property type="molecule type" value="Genomic_DNA"/>
</dbReference>
<accession>A0A9P5DQ46</accession>
<proteinExistence type="predicted"/>
<evidence type="ECO:0000313" key="3">
    <source>
        <dbReference type="Proteomes" id="UP000730481"/>
    </source>
</evidence>
<comment type="caution">
    <text evidence="2">The sequence shown here is derived from an EMBL/GenBank/DDBJ whole genome shotgun (WGS) entry which is preliminary data.</text>
</comment>
<dbReference type="AlphaFoldDB" id="A0A9P5DQ46"/>
<feature type="region of interest" description="Disordered" evidence="1">
    <location>
        <begin position="22"/>
        <end position="41"/>
    </location>
</feature>
<name>A0A9P5DQ46_9HYPO</name>